<dbReference type="AlphaFoldDB" id="A0A0K2SNP0"/>
<dbReference type="PATRIC" id="fig|1555112.3.peg.2962"/>
<name>A0A0K2SNP0_LIMPI</name>
<dbReference type="PANTHER" id="PTHR21152">
    <property type="entry name" value="AMINOTRANSFERASE CLASS V"/>
    <property type="match status" value="1"/>
</dbReference>
<organism evidence="11 12">
    <name type="scientific">Limnochorda pilosa</name>
    <dbReference type="NCBI Taxonomy" id="1555112"/>
    <lineage>
        <taxon>Bacteria</taxon>
        <taxon>Bacillati</taxon>
        <taxon>Bacillota</taxon>
        <taxon>Limnochordia</taxon>
        <taxon>Limnochordales</taxon>
        <taxon>Limnochordaceae</taxon>
        <taxon>Limnochorda</taxon>
    </lineage>
</organism>
<dbReference type="Pfam" id="PF00266">
    <property type="entry name" value="Aminotran_5"/>
    <property type="match status" value="1"/>
</dbReference>
<dbReference type="EMBL" id="AP014924">
    <property type="protein sequence ID" value="BAS28748.1"/>
    <property type="molecule type" value="Genomic_DNA"/>
</dbReference>
<dbReference type="InterPro" id="IPR015421">
    <property type="entry name" value="PyrdxlP-dep_Trfase_major"/>
</dbReference>
<dbReference type="InterPro" id="IPR015422">
    <property type="entry name" value="PyrdxlP-dep_Trfase_small"/>
</dbReference>
<feature type="binding site" evidence="6">
    <location>
        <position position="344"/>
    </location>
    <ligand>
        <name>substrate</name>
    </ligand>
</feature>
<gene>
    <name evidence="11" type="ORF">LIP_2919</name>
</gene>
<comment type="cofactor">
    <cofactor evidence="1 7 9">
        <name>pyridoxal 5'-phosphate</name>
        <dbReference type="ChEBI" id="CHEBI:597326"/>
    </cofactor>
</comment>
<evidence type="ECO:0000259" key="10">
    <source>
        <dbReference type="Pfam" id="PF00266"/>
    </source>
</evidence>
<dbReference type="PROSITE" id="PS00595">
    <property type="entry name" value="AA_TRANSFER_CLASS_5"/>
    <property type="match status" value="1"/>
</dbReference>
<evidence type="ECO:0000256" key="7">
    <source>
        <dbReference type="PIRSR" id="PIRSR000524-50"/>
    </source>
</evidence>
<accession>A0A0K2SNP0</accession>
<evidence type="ECO:0000256" key="9">
    <source>
        <dbReference type="RuleBase" id="RU004504"/>
    </source>
</evidence>
<dbReference type="InterPro" id="IPR015424">
    <property type="entry name" value="PyrdxlP-dep_Trfase"/>
</dbReference>
<feature type="domain" description="Aminotransferase class V" evidence="10">
    <location>
        <begin position="33"/>
        <end position="331"/>
    </location>
</feature>
<evidence type="ECO:0000256" key="8">
    <source>
        <dbReference type="RuleBase" id="RU004075"/>
    </source>
</evidence>
<dbReference type="GO" id="GO:0004760">
    <property type="term" value="F:L-serine-pyruvate transaminase activity"/>
    <property type="evidence" value="ECO:0007669"/>
    <property type="project" value="TreeGrafter"/>
</dbReference>
<evidence type="ECO:0000256" key="1">
    <source>
        <dbReference type="ARBA" id="ARBA00001933"/>
    </source>
</evidence>
<dbReference type="KEGG" id="lpil:LIP_2919"/>
<evidence type="ECO:0000256" key="6">
    <source>
        <dbReference type="PIRSR" id="PIRSR000524-1"/>
    </source>
</evidence>
<keyword evidence="4 11" id="KW-0808">Transferase</keyword>
<dbReference type="InterPro" id="IPR000192">
    <property type="entry name" value="Aminotrans_V_dom"/>
</dbReference>
<dbReference type="Proteomes" id="UP000065807">
    <property type="component" value="Chromosome"/>
</dbReference>
<evidence type="ECO:0000256" key="4">
    <source>
        <dbReference type="ARBA" id="ARBA00022679"/>
    </source>
</evidence>
<dbReference type="InterPro" id="IPR020578">
    <property type="entry name" value="Aminotrans_V_PyrdxlP_BS"/>
</dbReference>
<evidence type="ECO:0000256" key="3">
    <source>
        <dbReference type="ARBA" id="ARBA00022576"/>
    </source>
</evidence>
<dbReference type="InterPro" id="IPR024169">
    <property type="entry name" value="SP_NH2Trfase/AEP_transaminase"/>
</dbReference>
<keyword evidence="5 7" id="KW-0663">Pyridoxal phosphate</keyword>
<dbReference type="FunFam" id="3.40.640.10:FF:000027">
    <property type="entry name" value="Serine--pyruvate aminotransferase, mitochondrial"/>
    <property type="match status" value="1"/>
</dbReference>
<evidence type="ECO:0000256" key="5">
    <source>
        <dbReference type="ARBA" id="ARBA00022898"/>
    </source>
</evidence>
<dbReference type="GO" id="GO:0019265">
    <property type="term" value="P:glycine biosynthetic process, by transamination of glyoxylate"/>
    <property type="evidence" value="ECO:0007669"/>
    <property type="project" value="TreeGrafter"/>
</dbReference>
<comment type="similarity">
    <text evidence="2 8">Belongs to the class-V pyridoxal-phosphate-dependent aminotransferase family.</text>
</comment>
<dbReference type="Gene3D" id="3.90.1150.10">
    <property type="entry name" value="Aspartate Aminotransferase, domain 1"/>
    <property type="match status" value="1"/>
</dbReference>
<keyword evidence="12" id="KW-1185">Reference proteome</keyword>
<dbReference type="PIRSF" id="PIRSF000524">
    <property type="entry name" value="SPT"/>
    <property type="match status" value="1"/>
</dbReference>
<sequence>MENLLEALPETLLMGPGPSSVHPSTLRAMAAPEIGHLDPRFLRIMDQTLDLLRQVFQTQNQLTLPLSGTGSAGMEAAVVNFVRPGDRVVVGLNGYFGQRLAEMARRQGAEVVGVETEWGRPVETADLRKALAGGPTRLVALVHAETSTGVLQPLEEAADAAHRAGAMLLADAVTSLGGVPVAVDARGVDIAYAGTQKCLSCPPGLAPLTCNDRARQAVEDRAGDPPSWYLDLKLVARYWGEERFYHHTAPINMIYALNQALRLVVEEGLEARFERHRQVARGLWAGLEAMELRLVVPEDQRTPSLTTVWIPEGIDDAAVRRRLLAVHGIEIGGALGPWKGRAWRIGTMGESARPQNVYRFLAALGECLGRFGHPVGVREALAAAREAMAALEG</sequence>
<evidence type="ECO:0000256" key="2">
    <source>
        <dbReference type="ARBA" id="ARBA00009236"/>
    </source>
</evidence>
<dbReference type="STRING" id="1555112.LIP_2919"/>
<dbReference type="GO" id="GO:0008453">
    <property type="term" value="F:alanine-glyoxylate transaminase activity"/>
    <property type="evidence" value="ECO:0007669"/>
    <property type="project" value="TreeGrafter"/>
</dbReference>
<protein>
    <submittedName>
        <fullName evidence="11">Aminotransferase class V</fullName>
    </submittedName>
</protein>
<dbReference type="Gene3D" id="3.40.640.10">
    <property type="entry name" value="Type I PLP-dependent aspartate aminotransferase-like (Major domain)"/>
    <property type="match status" value="1"/>
</dbReference>
<proteinExistence type="inferred from homology"/>
<feature type="modified residue" description="N6-(pyridoxal phosphate)lysine" evidence="7">
    <location>
        <position position="197"/>
    </location>
</feature>
<dbReference type="SUPFAM" id="SSF53383">
    <property type="entry name" value="PLP-dependent transferases"/>
    <property type="match status" value="1"/>
</dbReference>
<reference evidence="12" key="2">
    <citation type="journal article" date="2016" name="Int. J. Syst. Evol. Microbiol.">
        <title>Complete genome sequence and cell structure of Limnochorda pilosa, a Gram-negative spore-former within the phylum Firmicutes.</title>
        <authorList>
            <person name="Watanabe M."/>
            <person name="Kojima H."/>
            <person name="Fukui M."/>
        </authorList>
    </citation>
    <scope>NUCLEOTIDE SEQUENCE [LARGE SCALE GENOMIC DNA]</scope>
    <source>
        <strain evidence="12">HC45</strain>
    </source>
</reference>
<keyword evidence="3 11" id="KW-0032">Aminotransferase</keyword>
<reference evidence="12" key="1">
    <citation type="submission" date="2015-07" db="EMBL/GenBank/DDBJ databases">
        <title>Complete genome sequence and phylogenetic analysis of Limnochorda pilosa.</title>
        <authorList>
            <person name="Watanabe M."/>
            <person name="Kojima H."/>
            <person name="Fukui M."/>
        </authorList>
    </citation>
    <scope>NUCLEOTIDE SEQUENCE [LARGE SCALE GENOMIC DNA]</scope>
    <source>
        <strain evidence="12">HC45</strain>
    </source>
</reference>
<evidence type="ECO:0000313" key="11">
    <source>
        <dbReference type="EMBL" id="BAS28748.1"/>
    </source>
</evidence>
<dbReference type="PANTHER" id="PTHR21152:SF40">
    <property type="entry name" value="ALANINE--GLYOXYLATE AMINOTRANSFERASE"/>
    <property type="match status" value="1"/>
</dbReference>
<evidence type="ECO:0000313" key="12">
    <source>
        <dbReference type="Proteomes" id="UP000065807"/>
    </source>
</evidence>